<feature type="compositionally biased region" description="Acidic residues" evidence="4">
    <location>
        <begin position="54"/>
        <end position="63"/>
    </location>
</feature>
<gene>
    <name evidence="6" type="ORF">PVAP13_8KG243000</name>
</gene>
<evidence type="ECO:0000313" key="7">
    <source>
        <dbReference type="Proteomes" id="UP000823388"/>
    </source>
</evidence>
<name>A0A8T0PJS9_PANVG</name>
<dbReference type="InterPro" id="IPR053031">
    <property type="entry name" value="Cuticle_assoc_protein"/>
</dbReference>
<feature type="region of interest" description="Disordered" evidence="4">
    <location>
        <begin position="18"/>
        <end position="84"/>
    </location>
</feature>
<dbReference type="GO" id="GO:0006357">
    <property type="term" value="P:regulation of transcription by RNA polymerase II"/>
    <property type="evidence" value="ECO:0007669"/>
    <property type="project" value="TreeGrafter"/>
</dbReference>
<dbReference type="PANTHER" id="PTHR34396:SF27">
    <property type="entry name" value="OS08G0208700 PROTEIN"/>
    <property type="match status" value="1"/>
</dbReference>
<keyword evidence="7" id="KW-1185">Reference proteome</keyword>
<dbReference type="EMBL" id="CM029051">
    <property type="protein sequence ID" value="KAG2562461.1"/>
    <property type="molecule type" value="Genomic_DNA"/>
</dbReference>
<dbReference type="Pfam" id="PF02892">
    <property type="entry name" value="zf-BED"/>
    <property type="match status" value="1"/>
</dbReference>
<evidence type="ECO:0000256" key="4">
    <source>
        <dbReference type="SAM" id="MobiDB-lite"/>
    </source>
</evidence>
<feature type="compositionally biased region" description="Acidic residues" evidence="4">
    <location>
        <begin position="71"/>
        <end position="84"/>
    </location>
</feature>
<accession>A0A8T0PJS9</accession>
<dbReference type="SMART" id="SM00614">
    <property type="entry name" value="ZnF_BED"/>
    <property type="match status" value="1"/>
</dbReference>
<evidence type="ECO:0000256" key="3">
    <source>
        <dbReference type="ARBA" id="ARBA00022833"/>
    </source>
</evidence>
<evidence type="ECO:0000256" key="2">
    <source>
        <dbReference type="ARBA" id="ARBA00022771"/>
    </source>
</evidence>
<keyword evidence="2" id="KW-0863">Zinc-finger</keyword>
<keyword evidence="1" id="KW-0479">Metal-binding</keyword>
<dbReference type="GO" id="GO:0008270">
    <property type="term" value="F:zinc ion binding"/>
    <property type="evidence" value="ECO:0007669"/>
    <property type="project" value="UniProtKB-KW"/>
</dbReference>
<proteinExistence type="predicted"/>
<dbReference type="SUPFAM" id="SSF57667">
    <property type="entry name" value="beta-beta-alpha zinc fingers"/>
    <property type="match status" value="1"/>
</dbReference>
<dbReference type="Proteomes" id="UP000823388">
    <property type="component" value="Chromosome 8K"/>
</dbReference>
<evidence type="ECO:0000313" key="6">
    <source>
        <dbReference type="EMBL" id="KAG2562461.1"/>
    </source>
</evidence>
<keyword evidence="3" id="KW-0862">Zinc</keyword>
<feature type="compositionally biased region" description="Polar residues" evidence="4">
    <location>
        <begin position="18"/>
        <end position="37"/>
    </location>
</feature>
<organism evidence="6 7">
    <name type="scientific">Panicum virgatum</name>
    <name type="common">Blackwell switchgrass</name>
    <dbReference type="NCBI Taxonomy" id="38727"/>
    <lineage>
        <taxon>Eukaryota</taxon>
        <taxon>Viridiplantae</taxon>
        <taxon>Streptophyta</taxon>
        <taxon>Embryophyta</taxon>
        <taxon>Tracheophyta</taxon>
        <taxon>Spermatophyta</taxon>
        <taxon>Magnoliopsida</taxon>
        <taxon>Liliopsida</taxon>
        <taxon>Poales</taxon>
        <taxon>Poaceae</taxon>
        <taxon>PACMAD clade</taxon>
        <taxon>Panicoideae</taxon>
        <taxon>Panicodae</taxon>
        <taxon>Paniceae</taxon>
        <taxon>Panicinae</taxon>
        <taxon>Panicum</taxon>
        <taxon>Panicum sect. Hiantes</taxon>
    </lineage>
</organism>
<sequence length="266" mass="29776">MPRATSAPLVEVVEGVDLNNNAPEVEQIQSSNAVQPNDDNELLGDGENNQGIGDGEDQNMGDGSEDRDFGDGWENEDFGDGWEDEMDEDRAGCVDGRIEPTMVSNFLHGEENRQFRSKVWNEFSKICVGGIVTKGQCKHCNSEISAKRGAGTSAMSTHLKRCKVRKSVTNMARQLRSTVMSPEGVSLDNWRFSQEVSRKELTRMISLHGLPLSIVDYEGFRMFVSSLNPVFRIISRRTISVDCLKAFEEQKTVLQMFLKVTKVEFL</sequence>
<comment type="caution">
    <text evidence="6">The sequence shown here is derived from an EMBL/GenBank/DDBJ whole genome shotgun (WGS) entry which is preliminary data.</text>
</comment>
<dbReference type="GO" id="GO:0005634">
    <property type="term" value="C:nucleus"/>
    <property type="evidence" value="ECO:0007669"/>
    <property type="project" value="TreeGrafter"/>
</dbReference>
<dbReference type="SUPFAM" id="SSF140996">
    <property type="entry name" value="Hermes dimerisation domain"/>
    <property type="match status" value="1"/>
</dbReference>
<dbReference type="InterPro" id="IPR003656">
    <property type="entry name" value="Znf_BED"/>
</dbReference>
<protein>
    <recommendedName>
        <fullName evidence="5">BED-type domain-containing protein</fullName>
    </recommendedName>
</protein>
<evidence type="ECO:0000256" key="1">
    <source>
        <dbReference type="ARBA" id="ARBA00022723"/>
    </source>
</evidence>
<dbReference type="AlphaFoldDB" id="A0A8T0PJS9"/>
<feature type="domain" description="BED-type" evidence="5">
    <location>
        <begin position="117"/>
        <end position="162"/>
    </location>
</feature>
<evidence type="ECO:0000259" key="5">
    <source>
        <dbReference type="Pfam" id="PF02892"/>
    </source>
</evidence>
<dbReference type="PANTHER" id="PTHR34396">
    <property type="entry name" value="OS03G0264950 PROTEIN-RELATED"/>
    <property type="match status" value="1"/>
</dbReference>
<reference evidence="6" key="1">
    <citation type="submission" date="2020-05" db="EMBL/GenBank/DDBJ databases">
        <title>WGS assembly of Panicum virgatum.</title>
        <authorList>
            <person name="Lovell J.T."/>
            <person name="Jenkins J."/>
            <person name="Shu S."/>
            <person name="Juenger T.E."/>
            <person name="Schmutz J."/>
        </authorList>
    </citation>
    <scope>NUCLEOTIDE SEQUENCE</scope>
    <source>
        <strain evidence="6">AP13</strain>
    </source>
</reference>
<dbReference type="GO" id="GO:1990837">
    <property type="term" value="F:sequence-specific double-stranded DNA binding"/>
    <property type="evidence" value="ECO:0007669"/>
    <property type="project" value="TreeGrafter"/>
</dbReference>
<dbReference type="InterPro" id="IPR036236">
    <property type="entry name" value="Znf_C2H2_sf"/>
</dbReference>